<comment type="subcellular location">
    <subcellularLocation>
        <location evidence="1">Membrane</location>
        <topology evidence="1">Multi-pass membrane protein</topology>
    </subcellularLocation>
</comment>
<organism evidence="10 11">
    <name type="scientific">Petromyzon marinus</name>
    <name type="common">Sea lamprey</name>
    <dbReference type="NCBI Taxonomy" id="7757"/>
    <lineage>
        <taxon>Eukaryota</taxon>
        <taxon>Metazoa</taxon>
        <taxon>Chordata</taxon>
        <taxon>Craniata</taxon>
        <taxon>Vertebrata</taxon>
        <taxon>Cyclostomata</taxon>
        <taxon>Hyperoartia</taxon>
        <taxon>Petromyzontiformes</taxon>
        <taxon>Petromyzontidae</taxon>
        <taxon>Petromyzon</taxon>
    </lineage>
</organism>
<feature type="transmembrane region" description="Helical" evidence="9">
    <location>
        <begin position="89"/>
        <end position="106"/>
    </location>
</feature>
<dbReference type="InterPro" id="IPR037185">
    <property type="entry name" value="EmrE-like"/>
</dbReference>
<dbReference type="InterPro" id="IPR052221">
    <property type="entry name" value="SLC35F_Transporter"/>
</dbReference>
<keyword evidence="3" id="KW-0813">Transport</keyword>
<dbReference type="AlphaFoldDB" id="A0AAJ7U453"/>
<proteinExistence type="inferred from homology"/>
<feature type="compositionally biased region" description="Gly residues" evidence="8">
    <location>
        <begin position="380"/>
        <end position="389"/>
    </location>
</feature>
<evidence type="ECO:0000256" key="5">
    <source>
        <dbReference type="ARBA" id="ARBA00022989"/>
    </source>
</evidence>
<dbReference type="RefSeq" id="XP_032829390.1">
    <property type="nucleotide sequence ID" value="XM_032973499.1"/>
</dbReference>
<dbReference type="InterPro" id="IPR009262">
    <property type="entry name" value="SLC35_F1/F2/F6"/>
</dbReference>
<keyword evidence="5 9" id="KW-1133">Transmembrane helix</keyword>
<evidence type="ECO:0000256" key="9">
    <source>
        <dbReference type="SAM" id="Phobius"/>
    </source>
</evidence>
<evidence type="ECO:0000256" key="3">
    <source>
        <dbReference type="ARBA" id="ARBA00022448"/>
    </source>
</evidence>
<evidence type="ECO:0000256" key="1">
    <source>
        <dbReference type="ARBA" id="ARBA00004141"/>
    </source>
</evidence>
<evidence type="ECO:0000313" key="11">
    <source>
        <dbReference type="RefSeq" id="XP_032829390.1"/>
    </source>
</evidence>
<keyword evidence="6 9" id="KW-0472">Membrane</keyword>
<feature type="region of interest" description="Disordered" evidence="8">
    <location>
        <begin position="358"/>
        <end position="400"/>
    </location>
</feature>
<protein>
    <submittedName>
        <fullName evidence="11">Solute carrier family 35 member F2-like</fullName>
    </submittedName>
</protein>
<evidence type="ECO:0000256" key="8">
    <source>
        <dbReference type="SAM" id="MobiDB-lite"/>
    </source>
</evidence>
<dbReference type="GeneID" id="116953359"/>
<feature type="transmembrane region" description="Helical" evidence="9">
    <location>
        <begin position="176"/>
        <end position="194"/>
    </location>
</feature>
<feature type="transmembrane region" description="Helical" evidence="9">
    <location>
        <begin position="304"/>
        <end position="323"/>
    </location>
</feature>
<evidence type="ECO:0000256" key="7">
    <source>
        <dbReference type="ARBA" id="ARBA00037727"/>
    </source>
</evidence>
<comment type="function">
    <text evidence="7">Putative solute transporter.</text>
</comment>
<feature type="transmembrane region" description="Helical" evidence="9">
    <location>
        <begin position="209"/>
        <end position="227"/>
    </location>
</feature>
<feature type="transmembrane region" description="Helical" evidence="9">
    <location>
        <begin position="271"/>
        <end position="292"/>
    </location>
</feature>
<dbReference type="Pfam" id="PF06027">
    <property type="entry name" value="SLC35F"/>
    <property type="match status" value="1"/>
</dbReference>
<feature type="compositionally biased region" description="Low complexity" evidence="8">
    <location>
        <begin position="358"/>
        <end position="379"/>
    </location>
</feature>
<evidence type="ECO:0000256" key="4">
    <source>
        <dbReference type="ARBA" id="ARBA00022692"/>
    </source>
</evidence>
<feature type="region of interest" description="Disordered" evidence="8">
    <location>
        <begin position="1"/>
        <end position="33"/>
    </location>
</feature>
<dbReference type="GO" id="GO:0022857">
    <property type="term" value="F:transmembrane transporter activity"/>
    <property type="evidence" value="ECO:0007669"/>
    <property type="project" value="InterPro"/>
</dbReference>
<reference evidence="11" key="1">
    <citation type="submission" date="2025-08" db="UniProtKB">
        <authorList>
            <consortium name="RefSeq"/>
        </authorList>
    </citation>
    <scope>IDENTIFICATION</scope>
    <source>
        <tissue evidence="11">Sperm</tissue>
    </source>
</reference>
<sequence length="432" mass="45855">MDPWGANDSQDPPHGGVEVAQSSEQQQQSKKLTAFPTGQEIQVRLRRIFTRELAFNLAVGQLLSLLICGTGVCSQYLQQHGVDTPVFQSFFNYVLLLLVYSGMLALRRDDGNLLDVLRARGWKYALLALVDVEANYLVVKAYQYTTLTSVQLLDCMVLPVVFALSWFFLRVRYRASHVGAVALCLVGVGAMVGADRLTGRSQGEASNRALGDTLVVAGAVLYGLCNVCEEQLVRSRGRVEFLGAIGLFGTLISGVQLAITERNALASVEWTWSVGLLYVGFACCMFSLYSLMPLALCLTSAASVNLAILTADLYSLFLGTFLFKYSFSALYIAAFLIITSGLILYSVRPTAEAAVTARPAGPAGPAGPAMPGEEAAAAEEGGGGRGGGRGGEEVAAAASTSAGGRTDVQYGVSCDSVRVIGLELPTIRGSQA</sequence>
<accession>A0AAJ7U453</accession>
<evidence type="ECO:0000256" key="6">
    <source>
        <dbReference type="ARBA" id="ARBA00023136"/>
    </source>
</evidence>
<comment type="similarity">
    <text evidence="2">Belongs to the SLC35F solute transporter family.</text>
</comment>
<feature type="transmembrane region" description="Helical" evidence="9">
    <location>
        <begin position="150"/>
        <end position="169"/>
    </location>
</feature>
<dbReference type="SUPFAM" id="SSF103481">
    <property type="entry name" value="Multidrug resistance efflux transporter EmrE"/>
    <property type="match status" value="1"/>
</dbReference>
<keyword evidence="4 9" id="KW-0812">Transmembrane</keyword>
<dbReference type="KEGG" id="pmrn:116953359"/>
<feature type="transmembrane region" description="Helical" evidence="9">
    <location>
        <begin position="329"/>
        <end position="347"/>
    </location>
</feature>
<keyword evidence="10" id="KW-1185">Reference proteome</keyword>
<feature type="transmembrane region" description="Helical" evidence="9">
    <location>
        <begin position="53"/>
        <end position="77"/>
    </location>
</feature>
<name>A0AAJ7U453_PETMA</name>
<dbReference type="PANTHER" id="PTHR14233">
    <property type="entry name" value="DUF914-RELATED"/>
    <property type="match status" value="1"/>
</dbReference>
<feature type="transmembrane region" description="Helical" evidence="9">
    <location>
        <begin position="239"/>
        <end position="259"/>
    </location>
</feature>
<evidence type="ECO:0000313" key="10">
    <source>
        <dbReference type="Proteomes" id="UP001318040"/>
    </source>
</evidence>
<evidence type="ECO:0000256" key="2">
    <source>
        <dbReference type="ARBA" id="ARBA00007863"/>
    </source>
</evidence>
<gene>
    <name evidence="11" type="primary">LOC116953359</name>
</gene>
<dbReference type="PANTHER" id="PTHR14233:SF4">
    <property type="entry name" value="SOLUTE CARRIER FAMILY 35 MEMBER F2"/>
    <property type="match status" value="1"/>
</dbReference>
<dbReference type="GO" id="GO:0016020">
    <property type="term" value="C:membrane"/>
    <property type="evidence" value="ECO:0007669"/>
    <property type="project" value="UniProtKB-SubCell"/>
</dbReference>
<dbReference type="Proteomes" id="UP001318040">
    <property type="component" value="Chromosome 51"/>
</dbReference>